<dbReference type="Gene3D" id="3.40.50.410">
    <property type="entry name" value="von Willebrand factor, type A domain"/>
    <property type="match status" value="1"/>
</dbReference>
<feature type="domain" description="VWFA" evidence="1">
    <location>
        <begin position="219"/>
        <end position="378"/>
    </location>
</feature>
<accession>A0ABW0ZZY2</accession>
<dbReference type="InterPro" id="IPR002035">
    <property type="entry name" value="VWF_A"/>
</dbReference>
<name>A0ABW0ZZY2_9ACTN</name>
<keyword evidence="3" id="KW-1185">Reference proteome</keyword>
<dbReference type="RefSeq" id="WP_378282111.1">
    <property type="nucleotide sequence ID" value="NZ_JBHSON010000014.1"/>
</dbReference>
<dbReference type="PANTHER" id="PTHR30634">
    <property type="entry name" value="OUTER MEMBRANE LOLAB LIPOPROTEIN INSERTION APPARATUS"/>
    <property type="match status" value="1"/>
</dbReference>
<dbReference type="InterPro" id="IPR050458">
    <property type="entry name" value="LolB"/>
</dbReference>
<sequence length="396" mass="42620">MSAPASGPGDGDERLRRWRLVLGGEGGADGTGVRLEGAEARMDGALEKLYGAGAEGGSRPGRRSGGLGDSAPTVARWLGDIRSYFPSTVVQVMQKDAIERLNLTRLLLEPEMLEAVEPDVHLVGTLLSLNRVMPDRARESARAVVRAVVRELERRLAQRTRSAVGGALDRSARVLRPRRLADVDWDRTIRANLRHYLPDQATLVPERLIGYGRRRRAVERDVVLCVDQSGSMAASVVYASVFGAVLASMRSLRTSLVVFDTAVVDLTDQLHDPVELLFGTQLGGGTDINRAVAYAQGLIARPNDTIFVLISDLYEGGAREEMLGRVAAMTAAGVQVIVLLALSDEGAPAHDHDNAAALAALGVPAFACTPDAFPDLMAAAVERRDLKEWSERARSS</sequence>
<evidence type="ECO:0000313" key="3">
    <source>
        <dbReference type="Proteomes" id="UP001596074"/>
    </source>
</evidence>
<dbReference type="InterPro" id="IPR036465">
    <property type="entry name" value="vWFA_dom_sf"/>
</dbReference>
<reference evidence="3" key="1">
    <citation type="journal article" date="2019" name="Int. J. Syst. Evol. Microbiol.">
        <title>The Global Catalogue of Microorganisms (GCM) 10K type strain sequencing project: providing services to taxonomists for standard genome sequencing and annotation.</title>
        <authorList>
            <consortium name="The Broad Institute Genomics Platform"/>
            <consortium name="The Broad Institute Genome Sequencing Center for Infectious Disease"/>
            <person name="Wu L."/>
            <person name="Ma J."/>
        </authorList>
    </citation>
    <scope>NUCLEOTIDE SEQUENCE [LARGE SCALE GENOMIC DNA]</scope>
    <source>
        <strain evidence="3">KCTC 42087</strain>
    </source>
</reference>
<dbReference type="SMART" id="SM00327">
    <property type="entry name" value="VWA"/>
    <property type="match status" value="1"/>
</dbReference>
<gene>
    <name evidence="2" type="ORF">ACFPZN_12780</name>
</gene>
<comment type="caution">
    <text evidence="2">The sequence shown here is derived from an EMBL/GenBank/DDBJ whole genome shotgun (WGS) entry which is preliminary data.</text>
</comment>
<dbReference type="Pfam" id="PF05762">
    <property type="entry name" value="VWA_CoxE"/>
    <property type="match status" value="1"/>
</dbReference>
<evidence type="ECO:0000259" key="1">
    <source>
        <dbReference type="SMART" id="SM00327"/>
    </source>
</evidence>
<dbReference type="Proteomes" id="UP001596074">
    <property type="component" value="Unassembled WGS sequence"/>
</dbReference>
<dbReference type="CDD" id="cd01462">
    <property type="entry name" value="VWA_YIEM_type"/>
    <property type="match status" value="1"/>
</dbReference>
<evidence type="ECO:0000313" key="2">
    <source>
        <dbReference type="EMBL" id="MFC5746490.1"/>
    </source>
</evidence>
<protein>
    <submittedName>
        <fullName evidence="2">VWA domain-containing protein</fullName>
    </submittedName>
</protein>
<dbReference type="InterPro" id="IPR008912">
    <property type="entry name" value="Uncharacterised_CoxE"/>
</dbReference>
<proteinExistence type="predicted"/>
<dbReference type="EMBL" id="JBHSON010000014">
    <property type="protein sequence ID" value="MFC5746490.1"/>
    <property type="molecule type" value="Genomic_DNA"/>
</dbReference>
<dbReference type="SUPFAM" id="SSF53300">
    <property type="entry name" value="vWA-like"/>
    <property type="match status" value="1"/>
</dbReference>
<organism evidence="2 3">
    <name type="scientific">Actinomadura rugatobispora</name>
    <dbReference type="NCBI Taxonomy" id="1994"/>
    <lineage>
        <taxon>Bacteria</taxon>
        <taxon>Bacillati</taxon>
        <taxon>Actinomycetota</taxon>
        <taxon>Actinomycetes</taxon>
        <taxon>Streptosporangiales</taxon>
        <taxon>Thermomonosporaceae</taxon>
        <taxon>Actinomadura</taxon>
    </lineage>
</organism>
<dbReference type="PANTHER" id="PTHR30634:SF16">
    <property type="entry name" value="OUTER-MEMBRANE LIPOPROTEIN LOLB"/>
    <property type="match status" value="1"/>
</dbReference>